<proteinExistence type="predicted"/>
<dbReference type="eggNOG" id="ENOG502ZZ9E">
    <property type="taxonomic scope" value="Bacteria"/>
</dbReference>
<gene>
    <name evidence="2" type="ORF">SAMN05421866_2216</name>
</gene>
<name>A0A1M5QFF1_9FLAO</name>
<accession>A0A1M5QFF1</accession>
<evidence type="ECO:0000256" key="1">
    <source>
        <dbReference type="SAM" id="Phobius"/>
    </source>
</evidence>
<dbReference type="STRING" id="421058.SAMN05421866_2216"/>
<keyword evidence="1" id="KW-0812">Transmembrane</keyword>
<organism evidence="2 3">
    <name type="scientific">Chryseobacterium oranimense</name>
    <dbReference type="NCBI Taxonomy" id="421058"/>
    <lineage>
        <taxon>Bacteria</taxon>
        <taxon>Pseudomonadati</taxon>
        <taxon>Bacteroidota</taxon>
        <taxon>Flavobacteriia</taxon>
        <taxon>Flavobacteriales</taxon>
        <taxon>Weeksellaceae</taxon>
        <taxon>Chryseobacterium group</taxon>
        <taxon>Chryseobacterium</taxon>
    </lineage>
</organism>
<reference evidence="3" key="1">
    <citation type="submission" date="2016-11" db="EMBL/GenBank/DDBJ databases">
        <authorList>
            <person name="Varghese N."/>
            <person name="Submissions S."/>
        </authorList>
    </citation>
    <scope>NUCLEOTIDE SEQUENCE [LARGE SCALE GENOMIC DNA]</scope>
    <source>
        <strain evidence="3">DSM 19055</strain>
    </source>
</reference>
<evidence type="ECO:0000313" key="2">
    <source>
        <dbReference type="EMBL" id="SHH12479.1"/>
    </source>
</evidence>
<feature type="transmembrane region" description="Helical" evidence="1">
    <location>
        <begin position="12"/>
        <end position="29"/>
    </location>
</feature>
<evidence type="ECO:0000313" key="3">
    <source>
        <dbReference type="Proteomes" id="UP000184047"/>
    </source>
</evidence>
<sequence length="85" mass="9279">MEALTTLKNKLNTGLAFLVMMFMSAMSFAQNNDTGAVTADKTVNSTSTSTTTTEWYTNPIYLIVGAVVLLIIIVLLTRGSKKERD</sequence>
<dbReference type="EMBL" id="FQWT01000002">
    <property type="protein sequence ID" value="SHH12479.1"/>
    <property type="molecule type" value="Genomic_DNA"/>
</dbReference>
<dbReference type="AlphaFoldDB" id="A0A1M5QFF1"/>
<keyword evidence="1" id="KW-1133">Transmembrane helix</keyword>
<dbReference type="Proteomes" id="UP000184047">
    <property type="component" value="Unassembled WGS sequence"/>
</dbReference>
<keyword evidence="3" id="KW-1185">Reference proteome</keyword>
<protein>
    <submittedName>
        <fullName evidence="2">Uncharacterized protein</fullName>
    </submittedName>
</protein>
<feature type="transmembrane region" description="Helical" evidence="1">
    <location>
        <begin position="59"/>
        <end position="77"/>
    </location>
</feature>
<dbReference type="RefSeq" id="WP_073062666.1">
    <property type="nucleotide sequence ID" value="NZ_FQWT01000002.1"/>
</dbReference>
<keyword evidence="1" id="KW-0472">Membrane</keyword>